<organism evidence="4 5">
    <name type="scientific">Palleronia pelagia</name>
    <dbReference type="NCBI Taxonomy" id="387096"/>
    <lineage>
        <taxon>Bacteria</taxon>
        <taxon>Pseudomonadati</taxon>
        <taxon>Pseudomonadota</taxon>
        <taxon>Alphaproteobacteria</taxon>
        <taxon>Rhodobacterales</taxon>
        <taxon>Roseobacteraceae</taxon>
        <taxon>Palleronia</taxon>
    </lineage>
</organism>
<dbReference type="PANTHER" id="PTHR36925">
    <property type="entry name" value="COBALT-PRECORRIN-6A REDUCTASE"/>
    <property type="match status" value="1"/>
</dbReference>
<dbReference type="InterPro" id="IPR003723">
    <property type="entry name" value="Precorrin-6x_reduct"/>
</dbReference>
<evidence type="ECO:0000313" key="5">
    <source>
        <dbReference type="Proteomes" id="UP000199372"/>
    </source>
</evidence>
<accession>A0A1H8BJI8</accession>
<proteinExistence type="predicted"/>
<evidence type="ECO:0000256" key="3">
    <source>
        <dbReference type="ARBA" id="ARBA00023002"/>
    </source>
</evidence>
<dbReference type="OrthoDB" id="5183775at2"/>
<dbReference type="PROSITE" id="PS51014">
    <property type="entry name" value="COBK_CBIJ"/>
    <property type="match status" value="1"/>
</dbReference>
<sequence length="245" mass="26768">MLRLLLLAGTNEARQLAGALGGQATLQVIASLAGATRSPQPLGVVTRIGGFGGREGFIDYLQRERIGAVLDATHPFAARISHRSAEVCAELDMPYAQLLRPAWQPNDGDDWHFLNDETDAARHIPEDAIVFLATGRQTLHLFDNLSDRTIYARQIDSAPDSFPFPRGGWIVGRPPFSVEDEIILFARLGVDWLVVKNAGGSASRSKLDAARELGLPVAMIRRPLQPQCDKLTSVAAALRWARRLA</sequence>
<comment type="pathway">
    <text evidence="1">Cofactor biosynthesis; adenosylcobalamin biosynthesis.</text>
</comment>
<dbReference type="EMBL" id="FOCM01000001">
    <property type="protein sequence ID" value="SEM82639.1"/>
    <property type="molecule type" value="Genomic_DNA"/>
</dbReference>
<protein>
    <submittedName>
        <fullName evidence="4">Precorrin-6A/cobalt-precorrin-6A reductase</fullName>
    </submittedName>
</protein>
<dbReference type="GO" id="GO:0016994">
    <property type="term" value="F:precorrin-6A reductase activity"/>
    <property type="evidence" value="ECO:0007669"/>
    <property type="project" value="InterPro"/>
</dbReference>
<name>A0A1H8BJI8_9RHOB</name>
<keyword evidence="3" id="KW-0560">Oxidoreductase</keyword>
<dbReference type="UniPathway" id="UPA00148"/>
<evidence type="ECO:0000256" key="2">
    <source>
        <dbReference type="ARBA" id="ARBA00022573"/>
    </source>
</evidence>
<dbReference type="NCBIfam" id="NF005968">
    <property type="entry name" value="PRK08057.1-2"/>
    <property type="match status" value="1"/>
</dbReference>
<keyword evidence="5" id="KW-1185">Reference proteome</keyword>
<dbReference type="Pfam" id="PF02571">
    <property type="entry name" value="CbiJ"/>
    <property type="match status" value="1"/>
</dbReference>
<evidence type="ECO:0000313" key="4">
    <source>
        <dbReference type="EMBL" id="SEM82639.1"/>
    </source>
</evidence>
<reference evidence="5" key="1">
    <citation type="submission" date="2016-10" db="EMBL/GenBank/DDBJ databases">
        <authorList>
            <person name="Varghese N."/>
            <person name="Submissions S."/>
        </authorList>
    </citation>
    <scope>NUCLEOTIDE SEQUENCE [LARGE SCALE GENOMIC DNA]</scope>
    <source>
        <strain evidence="5">DSM 26893</strain>
    </source>
</reference>
<gene>
    <name evidence="4" type="ORF">SAMN04488011_101612</name>
</gene>
<keyword evidence="2" id="KW-0169">Cobalamin biosynthesis</keyword>
<dbReference type="GO" id="GO:0009236">
    <property type="term" value="P:cobalamin biosynthetic process"/>
    <property type="evidence" value="ECO:0007669"/>
    <property type="project" value="UniProtKB-UniPathway"/>
</dbReference>
<dbReference type="Proteomes" id="UP000199372">
    <property type="component" value="Unassembled WGS sequence"/>
</dbReference>
<dbReference type="RefSeq" id="WP_091844387.1">
    <property type="nucleotide sequence ID" value="NZ_FOCM01000001.1"/>
</dbReference>
<evidence type="ECO:0000256" key="1">
    <source>
        <dbReference type="ARBA" id="ARBA00004953"/>
    </source>
</evidence>
<dbReference type="AlphaFoldDB" id="A0A1H8BJI8"/>
<dbReference type="PANTHER" id="PTHR36925:SF1">
    <property type="entry name" value="COBALT-PRECORRIN-6A REDUCTASE"/>
    <property type="match status" value="1"/>
</dbReference>